<name>A0A939HKS1_9PROT</name>
<evidence type="ECO:0000256" key="1">
    <source>
        <dbReference type="SAM" id="MobiDB-lite"/>
    </source>
</evidence>
<dbReference type="PROSITE" id="PS51257">
    <property type="entry name" value="PROKAR_LIPOPROTEIN"/>
    <property type="match status" value="1"/>
</dbReference>
<comment type="caution">
    <text evidence="2">The sequence shown here is derived from an EMBL/GenBank/DDBJ whole genome shotgun (WGS) entry which is preliminary data.</text>
</comment>
<evidence type="ECO:0008006" key="4">
    <source>
        <dbReference type="Google" id="ProtNLM"/>
    </source>
</evidence>
<gene>
    <name evidence="2" type="ORF">J2D77_01715</name>
</gene>
<dbReference type="AlphaFoldDB" id="A0A939HKS1"/>
<dbReference type="RefSeq" id="WP_207844477.1">
    <property type="nucleotide sequence ID" value="NZ_JAFVMH010000001.1"/>
</dbReference>
<feature type="region of interest" description="Disordered" evidence="1">
    <location>
        <begin position="197"/>
        <end position="257"/>
    </location>
</feature>
<proteinExistence type="predicted"/>
<keyword evidence="3" id="KW-1185">Reference proteome</keyword>
<accession>A0A939HKS1</accession>
<evidence type="ECO:0000313" key="3">
    <source>
        <dbReference type="Proteomes" id="UP000664073"/>
    </source>
</evidence>
<sequence>MKPQAGGVSLRVLGALALVFTFCAFGSCLPGREGVGLGGVAHAADGGAANVCLAPQAAAPTQVLVVVPSGTVFTAQQWQRRVVPQRGNTHHHNHTRIVLDSRTEGFVTTETVTLTHMQPCAQADAASVVSHTRHWLVAPVNPVADPAFHAVGEISGNGLDTKMVDEETSFRTLARSGQLQASVTSALNDTVYLQEGPADMLSDDSGDAAQALPDNATPQGRETGQWLDKLPDIHDGDEAADDLPGYAAAGASDKKRQ</sequence>
<organism evidence="2 3">
    <name type="scientific">Acetobacter garciniae</name>
    <dbReference type="NCBI Taxonomy" id="2817435"/>
    <lineage>
        <taxon>Bacteria</taxon>
        <taxon>Pseudomonadati</taxon>
        <taxon>Pseudomonadota</taxon>
        <taxon>Alphaproteobacteria</taxon>
        <taxon>Acetobacterales</taxon>
        <taxon>Acetobacteraceae</taxon>
        <taxon>Acetobacter</taxon>
    </lineage>
</organism>
<dbReference type="Proteomes" id="UP000664073">
    <property type="component" value="Unassembled WGS sequence"/>
</dbReference>
<protein>
    <recommendedName>
        <fullName evidence="4">Lipoprotein</fullName>
    </recommendedName>
</protein>
<reference evidence="2" key="1">
    <citation type="submission" date="2021-03" db="EMBL/GenBank/DDBJ databases">
        <title>The complete genome sequence of Acetobacter sp. TBRC 12339.</title>
        <authorList>
            <person name="Charoenyingcharoen P."/>
            <person name="Yukphan P."/>
        </authorList>
    </citation>
    <scope>NUCLEOTIDE SEQUENCE</scope>
    <source>
        <strain evidence="2">TBRC 12339</strain>
    </source>
</reference>
<evidence type="ECO:0000313" key="2">
    <source>
        <dbReference type="EMBL" id="MBO1323871.1"/>
    </source>
</evidence>
<dbReference type="EMBL" id="JAFVMH010000001">
    <property type="protein sequence ID" value="MBO1323871.1"/>
    <property type="molecule type" value="Genomic_DNA"/>
</dbReference>